<feature type="region of interest" description="Disordered" evidence="5">
    <location>
        <begin position="1"/>
        <end position="31"/>
    </location>
</feature>
<dbReference type="PROSITE" id="PS50600">
    <property type="entry name" value="ULP_PROTEASE"/>
    <property type="match status" value="1"/>
</dbReference>
<comment type="similarity">
    <text evidence="1">Belongs to the peptidase C48 family.</text>
</comment>
<dbReference type="Gramene" id="HORVU.MOREX.r2.7HG0561610.1">
    <property type="protein sequence ID" value="HORVU.MOREX.r2.7HG0561610.1"/>
    <property type="gene ID" value="HORVU.MOREX.r2.7HG0561610"/>
</dbReference>
<dbReference type="KEGG" id="hvg:123412491"/>
<dbReference type="SMR" id="A0A8I7BE41"/>
<evidence type="ECO:0000256" key="2">
    <source>
        <dbReference type="ARBA" id="ARBA00022670"/>
    </source>
</evidence>
<proteinExistence type="inferred from homology"/>
<dbReference type="Proteomes" id="UP000011116">
    <property type="component" value="Chromosome 7H"/>
</dbReference>
<dbReference type="GO" id="GO:0006508">
    <property type="term" value="P:proteolysis"/>
    <property type="evidence" value="ECO:0007669"/>
    <property type="project" value="UniProtKB-KW"/>
</dbReference>
<keyword evidence="4" id="KW-0788">Thiol protease</keyword>
<feature type="region of interest" description="Disordered" evidence="5">
    <location>
        <begin position="76"/>
        <end position="101"/>
    </location>
</feature>
<dbReference type="GO" id="GO:0070139">
    <property type="term" value="F:SUMO-specific endopeptidase activity"/>
    <property type="evidence" value="ECO:0000318"/>
    <property type="project" value="GO_Central"/>
</dbReference>
<name>A0A8I7BE41_HORVV</name>
<sequence>MATASPEPLPSGEEGDEDAGVRIDDDLRGKSHQELEEKLKRLEGGLNALPRRLPDGGKKYRRSLLAVRGELERRARLASDSASFRPLPQGHLGEPDGNRGERLIQSRCAEPSGLSRKCNENHGVNKSDFLSAFAVDDEAGIDVDITSICPGKTKMSVENKGKSYEVSESCKTNAQPTPPKVLCIDNSIDVENMSSDDDFKDNDDIRICENASTPSRKRKGDDSVNFSMRLRPRKAQEVVLLDADAHHSESAEKPTTKRDAMKIYYPSSEHSNSIELCDDDIKCLEPESLLSSPIMNFYIMYLQGPMSSINTQRDKYHIFNTYFFKKLEALKSKEDKCSYFLNLRRWWKGIDIFQMPYILFPVHADTHWSLVIICMPAKEDLSGPIILHLDSLKFHSSRLIFSVVERFLKQEWNYLKENGSLAECPIRETVWKSLPRKIEKKSIAVPQQENEFDCGLFVLYYMQRFIEEAPERLRKKNLSMFGKTWFQPEEASALRKKMKTLLHQLFEEANPSNNSTSEQTACQLLLEAKSANNVMEPATSEHPLEVGSGSAEVAPTSERPLEVGSAEMTPTSEHPLEVSSAEMSPTQEHPLVGSSAEMTPVQEHPSVGSSSEMTPVQEHPLVGSSAEMEPVQEHPLVGCSGEMAPAQEHPLVGSSAEMETTQEHPLAGSLAEMEPTQEHHMVGSSAAQKPLEGTSNRPTSFEHPLECS</sequence>
<dbReference type="SUPFAM" id="SSF54001">
    <property type="entry name" value="Cysteine proteinases"/>
    <property type="match status" value="1"/>
</dbReference>
<dbReference type="Gramene" id="HORVU.MOREX.r3.7HG0676720.1">
    <property type="protein sequence ID" value="HORVU.MOREX.r3.7HG0676720.1"/>
    <property type="gene ID" value="HORVU.MOREX.r3.7HG0676720"/>
</dbReference>
<dbReference type="InterPro" id="IPR003653">
    <property type="entry name" value="Peptidase_C48_C"/>
</dbReference>
<dbReference type="PANTHER" id="PTHR46915">
    <property type="entry name" value="UBIQUITIN-LIKE PROTEASE 4-RELATED"/>
    <property type="match status" value="1"/>
</dbReference>
<evidence type="ECO:0000256" key="1">
    <source>
        <dbReference type="ARBA" id="ARBA00005234"/>
    </source>
</evidence>
<dbReference type="GO" id="GO:0005634">
    <property type="term" value="C:nucleus"/>
    <property type="evidence" value="ECO:0000318"/>
    <property type="project" value="GO_Central"/>
</dbReference>
<dbReference type="OrthoDB" id="442460at2759"/>
<reference evidence="7" key="2">
    <citation type="submission" date="2020-10" db="EMBL/GenBank/DDBJ databases">
        <authorList>
            <person name="Scholz U."/>
            <person name="Mascher M."/>
            <person name="Fiebig A."/>
        </authorList>
    </citation>
    <scope>NUCLEOTIDE SEQUENCE [LARGE SCALE GENOMIC DNA]</scope>
    <source>
        <strain evidence="7">cv. Morex</strain>
    </source>
</reference>
<feature type="compositionally biased region" description="Basic and acidic residues" evidence="5">
    <location>
        <begin position="19"/>
        <end position="31"/>
    </location>
</feature>
<reference evidence="7" key="3">
    <citation type="submission" date="2022-01" db="UniProtKB">
        <authorList>
            <consortium name="EnsemblPlants"/>
        </authorList>
    </citation>
    <scope>IDENTIFICATION</scope>
    <source>
        <strain evidence="7">subsp. vulgare</strain>
    </source>
</reference>
<keyword evidence="3" id="KW-0378">Hydrolase</keyword>
<dbReference type="GO" id="GO:0016926">
    <property type="term" value="P:protein desumoylation"/>
    <property type="evidence" value="ECO:0007669"/>
    <property type="project" value="UniProtKB-ARBA"/>
</dbReference>
<feature type="region of interest" description="Disordered" evidence="5">
    <location>
        <begin position="536"/>
        <end position="591"/>
    </location>
</feature>
<evidence type="ECO:0000256" key="3">
    <source>
        <dbReference type="ARBA" id="ARBA00022801"/>
    </source>
</evidence>
<gene>
    <name evidence="7" type="primary">LOC123412491</name>
</gene>
<dbReference type="RefSeq" id="XP_044961372.1">
    <property type="nucleotide sequence ID" value="XM_045105437.1"/>
</dbReference>
<dbReference type="GeneID" id="123412491"/>
<dbReference type="Pfam" id="PF02902">
    <property type="entry name" value="Peptidase_C48"/>
    <property type="match status" value="1"/>
</dbReference>
<evidence type="ECO:0000313" key="8">
    <source>
        <dbReference type="Proteomes" id="UP000011116"/>
    </source>
</evidence>
<evidence type="ECO:0000313" key="7">
    <source>
        <dbReference type="EnsemblPlants" id="HORVU.MOREX.r3.7HG0676720.1"/>
    </source>
</evidence>
<dbReference type="Gene3D" id="1.10.418.20">
    <property type="match status" value="1"/>
</dbReference>
<dbReference type="Gene3D" id="3.30.310.130">
    <property type="entry name" value="Ubiquitin-related"/>
    <property type="match status" value="1"/>
</dbReference>
<accession>A0A8I7BE41</accession>
<keyword evidence="8" id="KW-1185">Reference proteome</keyword>
<dbReference type="GO" id="GO:0016929">
    <property type="term" value="F:deSUMOylase activity"/>
    <property type="evidence" value="ECO:0000318"/>
    <property type="project" value="GO_Central"/>
</dbReference>
<evidence type="ECO:0000256" key="5">
    <source>
        <dbReference type="SAM" id="MobiDB-lite"/>
    </source>
</evidence>
<keyword evidence="2" id="KW-0645">Protease</keyword>
<dbReference type="InterPro" id="IPR038765">
    <property type="entry name" value="Papain-like_cys_pep_sf"/>
</dbReference>
<dbReference type="PANTHER" id="PTHR46915:SF2">
    <property type="entry name" value="UBIQUITIN-LIKE PROTEASE 4"/>
    <property type="match status" value="1"/>
</dbReference>
<organism evidence="7 8">
    <name type="scientific">Hordeum vulgare subsp. vulgare</name>
    <name type="common">Domesticated barley</name>
    <dbReference type="NCBI Taxonomy" id="112509"/>
    <lineage>
        <taxon>Eukaryota</taxon>
        <taxon>Viridiplantae</taxon>
        <taxon>Streptophyta</taxon>
        <taxon>Embryophyta</taxon>
        <taxon>Tracheophyta</taxon>
        <taxon>Spermatophyta</taxon>
        <taxon>Magnoliopsida</taxon>
        <taxon>Liliopsida</taxon>
        <taxon>Poales</taxon>
        <taxon>Poaceae</taxon>
        <taxon>BOP clade</taxon>
        <taxon>Pooideae</taxon>
        <taxon>Triticodae</taxon>
        <taxon>Triticeae</taxon>
        <taxon>Hordeinae</taxon>
        <taxon>Hordeum</taxon>
    </lineage>
</organism>
<feature type="domain" description="Ubiquitin-like protease family profile" evidence="6">
    <location>
        <begin position="274"/>
        <end position="465"/>
    </location>
</feature>
<evidence type="ECO:0000256" key="4">
    <source>
        <dbReference type="ARBA" id="ARBA00022807"/>
    </source>
</evidence>
<reference evidence="8" key="1">
    <citation type="journal article" date="2012" name="Nature">
        <title>A physical, genetic and functional sequence assembly of the barley genome.</title>
        <authorList>
            <consortium name="The International Barley Genome Sequencing Consortium"/>
            <person name="Mayer K.F."/>
            <person name="Waugh R."/>
            <person name="Brown J.W."/>
            <person name="Schulman A."/>
            <person name="Langridge P."/>
            <person name="Platzer M."/>
            <person name="Fincher G.B."/>
            <person name="Muehlbauer G.J."/>
            <person name="Sato K."/>
            <person name="Close T.J."/>
            <person name="Wise R.P."/>
            <person name="Stein N."/>
        </authorList>
    </citation>
    <scope>NUCLEOTIDE SEQUENCE [LARGE SCALE GENOMIC DNA]</scope>
    <source>
        <strain evidence="8">cv. Morex</strain>
    </source>
</reference>
<feature type="region of interest" description="Disordered" evidence="5">
    <location>
        <begin position="658"/>
        <end position="708"/>
    </location>
</feature>
<dbReference type="EnsemblPlants" id="HORVU.MOREX.r3.7HG0676720.1">
    <property type="protein sequence ID" value="HORVU.MOREX.r3.7HG0676720.1"/>
    <property type="gene ID" value="HORVU.MOREX.r3.7HG0676720"/>
</dbReference>
<evidence type="ECO:0000259" key="6">
    <source>
        <dbReference type="PROSITE" id="PS50600"/>
    </source>
</evidence>
<dbReference type="AlphaFoldDB" id="A0A8I7BE41"/>
<protein>
    <recommendedName>
        <fullName evidence="6">Ubiquitin-like protease family profile domain-containing protein</fullName>
    </recommendedName>
</protein>